<reference evidence="2 3" key="1">
    <citation type="submission" date="2018-03" db="EMBL/GenBank/DDBJ databases">
        <title>Genomic Encyclopedia of Archaeal and Bacterial Type Strains, Phase II (KMG-II): from individual species to whole genera.</title>
        <authorList>
            <person name="Goeker M."/>
        </authorList>
    </citation>
    <scope>NUCLEOTIDE SEQUENCE [LARGE SCALE GENOMIC DNA]</scope>
    <source>
        <strain evidence="2 3">DSM 28354</strain>
    </source>
</reference>
<organism evidence="2 3">
    <name type="scientific">Spirosoma oryzae</name>
    <dbReference type="NCBI Taxonomy" id="1469603"/>
    <lineage>
        <taxon>Bacteria</taxon>
        <taxon>Pseudomonadati</taxon>
        <taxon>Bacteroidota</taxon>
        <taxon>Cytophagia</taxon>
        <taxon>Cytophagales</taxon>
        <taxon>Cytophagaceae</taxon>
        <taxon>Spirosoma</taxon>
    </lineage>
</organism>
<name>A0A2T0S405_9BACT</name>
<evidence type="ECO:0000313" key="2">
    <source>
        <dbReference type="EMBL" id="PRY28154.1"/>
    </source>
</evidence>
<dbReference type="RefSeq" id="WP_106140343.1">
    <property type="nucleotide sequence ID" value="NZ_PVTE01000030.1"/>
</dbReference>
<protein>
    <submittedName>
        <fullName evidence="2">Uncharacterized protein DUF2147</fullName>
    </submittedName>
</protein>
<comment type="caution">
    <text evidence="2">The sequence shown here is derived from an EMBL/GenBank/DDBJ whole genome shotgun (WGS) entry which is preliminary data.</text>
</comment>
<accession>A0A2T0S405</accession>
<feature type="domain" description="DUF2147" evidence="1">
    <location>
        <begin position="38"/>
        <end position="137"/>
    </location>
</feature>
<dbReference type="OrthoDB" id="960600at2"/>
<evidence type="ECO:0000313" key="3">
    <source>
        <dbReference type="Proteomes" id="UP000238375"/>
    </source>
</evidence>
<gene>
    <name evidence="2" type="ORF">CLV58_13011</name>
</gene>
<evidence type="ECO:0000259" key="1">
    <source>
        <dbReference type="Pfam" id="PF09917"/>
    </source>
</evidence>
<dbReference type="AlphaFoldDB" id="A0A2T0S405"/>
<dbReference type="Gene3D" id="2.40.128.520">
    <property type="match status" value="1"/>
</dbReference>
<dbReference type="InterPro" id="IPR019223">
    <property type="entry name" value="DUF2147"/>
</dbReference>
<sequence>MLLLINIRLVQLTLLLVLLAVPISGRSSIDRTGDRILGRWLFPTKGSSVDVFRIGDRYFARVAEVDHAGQKNYGLAKDKILISNLAFDGQNWSEGELIHPKTGTHLDVELTMSNPQALTVTIYKGIKFLHKRFVMTRAV</sequence>
<dbReference type="Pfam" id="PF09917">
    <property type="entry name" value="DUF2147"/>
    <property type="match status" value="1"/>
</dbReference>
<dbReference type="Proteomes" id="UP000238375">
    <property type="component" value="Unassembled WGS sequence"/>
</dbReference>
<proteinExistence type="predicted"/>
<keyword evidence="3" id="KW-1185">Reference proteome</keyword>
<dbReference type="EMBL" id="PVTE01000030">
    <property type="protein sequence ID" value="PRY28154.1"/>
    <property type="molecule type" value="Genomic_DNA"/>
</dbReference>